<dbReference type="Proteomes" id="UP000076661">
    <property type="component" value="Unassembled WGS sequence"/>
</dbReference>
<dbReference type="Pfam" id="PF01636">
    <property type="entry name" value="APH"/>
    <property type="match status" value="1"/>
</dbReference>
<dbReference type="EMBL" id="AUXX01000001">
    <property type="protein sequence ID" value="KZN70560.1"/>
    <property type="molecule type" value="Genomic_DNA"/>
</dbReference>
<dbReference type="AlphaFoldDB" id="A0A167PGR8"/>
<dbReference type="InterPro" id="IPR002575">
    <property type="entry name" value="Aminoglycoside_PTrfase"/>
</dbReference>
<dbReference type="SUPFAM" id="SSF56112">
    <property type="entry name" value="Protein kinase-like (PK-like)"/>
    <property type="match status" value="1"/>
</dbReference>
<dbReference type="InterPro" id="IPR011009">
    <property type="entry name" value="Kinase-like_dom_sf"/>
</dbReference>
<dbReference type="RefSeq" id="WP_081225319.1">
    <property type="nucleotide sequence ID" value="NZ_AUXX01000001.1"/>
</dbReference>
<proteinExistence type="predicted"/>
<organism evidence="2 3">
    <name type="scientific">Pseudoalteromonas luteoviolacea S4060-1</name>
    <dbReference type="NCBI Taxonomy" id="1365257"/>
    <lineage>
        <taxon>Bacteria</taxon>
        <taxon>Pseudomonadati</taxon>
        <taxon>Pseudomonadota</taxon>
        <taxon>Gammaproteobacteria</taxon>
        <taxon>Alteromonadales</taxon>
        <taxon>Pseudoalteromonadaceae</taxon>
        <taxon>Pseudoalteromonas</taxon>
    </lineage>
</organism>
<sequence length="340" mass="38355">MLTPPVINWLEQTLQQHNLQCTPVNGGANNLGVKIEAGGQAWFLKCFEATHHNTRLKQLNEFLFSQAIYSAGTLATPKPIAINTTHNVSLFEYIAGSKVEHATPSAVAAAISFVKSINSSAPQQTLNIASESADSLLGFADIVKNRLAKFSHTRLDSAKLSCELQSTLDNISDRYNTITQEIPAHWTNKIDQNVVSPSDFGFHNAICRDNQFYFIDFEYAGLDTAWKLFTDFFSQPAVPVDIAYAKKFLSLAIFQPLKYSPQDTLKVFELTLLKWCLIMLNEFLPDVQARRIFSWNISCINEQKRMLDKVQRAQLHKCNAYFEEIPLKVMGLSKILREIT</sequence>
<evidence type="ECO:0000259" key="1">
    <source>
        <dbReference type="Pfam" id="PF01636"/>
    </source>
</evidence>
<feature type="domain" description="Aminoglycoside phosphotransferase" evidence="1">
    <location>
        <begin position="21"/>
        <end position="225"/>
    </location>
</feature>
<protein>
    <recommendedName>
        <fullName evidence="1">Aminoglycoside phosphotransferase domain-containing protein</fullName>
    </recommendedName>
</protein>
<evidence type="ECO:0000313" key="2">
    <source>
        <dbReference type="EMBL" id="KZN70560.1"/>
    </source>
</evidence>
<dbReference type="PATRIC" id="fig|1365257.3.peg.257"/>
<accession>A0A167PGR8</accession>
<gene>
    <name evidence="2" type="ORF">N478_01230</name>
</gene>
<name>A0A167PGR8_9GAMM</name>
<reference evidence="2 3" key="1">
    <citation type="submission" date="2013-07" db="EMBL/GenBank/DDBJ databases">
        <title>Comparative Genomic and Metabolomic Analysis of Twelve Strains of Pseudoalteromonas luteoviolacea.</title>
        <authorList>
            <person name="Vynne N.G."/>
            <person name="Mansson M."/>
            <person name="Gram L."/>
        </authorList>
    </citation>
    <scope>NUCLEOTIDE SEQUENCE [LARGE SCALE GENOMIC DNA]</scope>
    <source>
        <strain evidence="2 3">S4060-1</strain>
    </source>
</reference>
<evidence type="ECO:0000313" key="3">
    <source>
        <dbReference type="Proteomes" id="UP000076661"/>
    </source>
</evidence>
<comment type="caution">
    <text evidence="2">The sequence shown here is derived from an EMBL/GenBank/DDBJ whole genome shotgun (WGS) entry which is preliminary data.</text>
</comment>